<evidence type="ECO:0000313" key="5">
    <source>
        <dbReference type="Proteomes" id="UP000698028"/>
    </source>
</evidence>
<gene>
    <name evidence="4" type="ORF">KTQ36_09070</name>
</gene>
<name>A0ABS6V7A2_9SPHN</name>
<dbReference type="Proteomes" id="UP000698028">
    <property type="component" value="Unassembled WGS sequence"/>
</dbReference>
<dbReference type="PANTHER" id="PTHR44757">
    <property type="entry name" value="DIGUANYLATE CYCLASE DGCP"/>
    <property type="match status" value="1"/>
</dbReference>
<organism evidence="4 5">
    <name type="scientific">Sphingomicrobium clamense</name>
    <dbReference type="NCBI Taxonomy" id="2851013"/>
    <lineage>
        <taxon>Bacteria</taxon>
        <taxon>Pseudomonadati</taxon>
        <taxon>Pseudomonadota</taxon>
        <taxon>Alphaproteobacteria</taxon>
        <taxon>Sphingomonadales</taxon>
        <taxon>Sphingomonadaceae</taxon>
        <taxon>Sphingomicrobium</taxon>
    </lineage>
</organism>
<dbReference type="SMART" id="SM00052">
    <property type="entry name" value="EAL"/>
    <property type="match status" value="1"/>
</dbReference>
<dbReference type="PROSITE" id="PS50887">
    <property type="entry name" value="GGDEF"/>
    <property type="match status" value="1"/>
</dbReference>
<evidence type="ECO:0000259" key="2">
    <source>
        <dbReference type="PROSITE" id="PS50883"/>
    </source>
</evidence>
<sequence>MRAPMKAGAERTVTPEGVDVSPRNAGVVGVPDIDPSDDHLPLLNALPMAASIYSWKNDKLWVCGFNDAFLALLRSAADDDCKNLYAHHANGEAGAFVANFLHDPATAPTDLDYEVGETPQKRYCKLKLAPLLPDGEGHARCLLSAVDVTAEVKAEQNLRAEMLRDSLTGLPNRLRFTETIEALDETPARGIDHAVLAIDILRFSRINESMGSLAGDELLITFARRLMSALRSGDMLARTGGNEFGILVSLRRGVQDAMAAAARIHDLLSTPFKLSELEIKVDCAIGIALKSGDVEAEELFRNAQFAVKQAKASGKPEVYAPSEAREARRRFSIETELRRAIDNEELELAYQPLVDLRSGAVTGFEALARWTHEDRGRIGPTEFIPVAEESGLILDLGRWALDRAIATIAAWDRQNEGGLPFYVAVNLSAIQIARDDVVTCVGETLRHHGVSGDRLTLELTESAIVQDPGRAMRVFEGLKGLGASLSMDDFGTGYSSLAYLQKLPIDVLKIDKSFVRQMLDDSDSVSIVRAILSLAEALGMATTAEGIEGAPLATTLAALGCRTGQGYHFARPLAPDDALQFFREANPTITKN</sequence>
<dbReference type="PANTHER" id="PTHR44757:SF2">
    <property type="entry name" value="BIOFILM ARCHITECTURE MAINTENANCE PROTEIN MBAA"/>
    <property type="match status" value="1"/>
</dbReference>
<dbReference type="CDD" id="cd01948">
    <property type="entry name" value="EAL"/>
    <property type="match status" value="1"/>
</dbReference>
<dbReference type="EMBL" id="JAHVAH010000001">
    <property type="protein sequence ID" value="MBW0145444.1"/>
    <property type="molecule type" value="Genomic_DNA"/>
</dbReference>
<feature type="region of interest" description="Disordered" evidence="1">
    <location>
        <begin position="1"/>
        <end position="20"/>
    </location>
</feature>
<comment type="caution">
    <text evidence="4">The sequence shown here is derived from an EMBL/GenBank/DDBJ whole genome shotgun (WGS) entry which is preliminary data.</text>
</comment>
<feature type="domain" description="EAL" evidence="2">
    <location>
        <begin position="330"/>
        <end position="586"/>
    </location>
</feature>
<proteinExistence type="predicted"/>
<evidence type="ECO:0000313" key="4">
    <source>
        <dbReference type="EMBL" id="MBW0145444.1"/>
    </source>
</evidence>
<dbReference type="InterPro" id="IPR052155">
    <property type="entry name" value="Biofilm_reg_signaling"/>
</dbReference>
<dbReference type="SMART" id="SM00267">
    <property type="entry name" value="GGDEF"/>
    <property type="match status" value="1"/>
</dbReference>
<keyword evidence="5" id="KW-1185">Reference proteome</keyword>
<evidence type="ECO:0000259" key="3">
    <source>
        <dbReference type="PROSITE" id="PS50887"/>
    </source>
</evidence>
<accession>A0ABS6V7A2</accession>
<dbReference type="Pfam" id="PF00990">
    <property type="entry name" value="GGDEF"/>
    <property type="match status" value="1"/>
</dbReference>
<dbReference type="NCBIfam" id="TIGR00254">
    <property type="entry name" value="GGDEF"/>
    <property type="match status" value="1"/>
</dbReference>
<protein>
    <submittedName>
        <fullName evidence="4">Bifunctional diguanylate cyclase/phosphodiesterase</fullName>
    </submittedName>
</protein>
<dbReference type="InterPro" id="IPR001633">
    <property type="entry name" value="EAL_dom"/>
</dbReference>
<feature type="domain" description="GGDEF" evidence="3">
    <location>
        <begin position="191"/>
        <end position="323"/>
    </location>
</feature>
<dbReference type="InterPro" id="IPR000160">
    <property type="entry name" value="GGDEF_dom"/>
</dbReference>
<dbReference type="CDD" id="cd01949">
    <property type="entry name" value="GGDEF"/>
    <property type="match status" value="1"/>
</dbReference>
<dbReference type="PROSITE" id="PS50883">
    <property type="entry name" value="EAL"/>
    <property type="match status" value="1"/>
</dbReference>
<dbReference type="Pfam" id="PF00563">
    <property type="entry name" value="EAL"/>
    <property type="match status" value="1"/>
</dbReference>
<reference evidence="4 5" key="1">
    <citation type="submission" date="2021-07" db="EMBL/GenBank/DDBJ databases">
        <title>The draft genome sequence of Sphingomicrobium sp. B8.</title>
        <authorList>
            <person name="Mu L."/>
        </authorList>
    </citation>
    <scope>NUCLEOTIDE SEQUENCE [LARGE SCALE GENOMIC DNA]</scope>
    <source>
        <strain evidence="4 5">B8</strain>
    </source>
</reference>
<evidence type="ECO:0000256" key="1">
    <source>
        <dbReference type="SAM" id="MobiDB-lite"/>
    </source>
</evidence>